<feature type="domain" description="Apple" evidence="23">
    <location>
        <begin position="306"/>
        <end position="387"/>
    </location>
</feature>
<dbReference type="InterPro" id="IPR008271">
    <property type="entry name" value="Ser/Thr_kinase_AS"/>
</dbReference>
<feature type="domain" description="Bulb-type lectin" evidence="22">
    <location>
        <begin position="33"/>
        <end position="154"/>
    </location>
</feature>
<keyword evidence="3 18" id="KW-0723">Serine/threonine-protein kinase</keyword>
<evidence type="ECO:0000256" key="4">
    <source>
        <dbReference type="ARBA" id="ARBA00022679"/>
    </source>
</evidence>
<dbReference type="PROSITE" id="PS51257">
    <property type="entry name" value="PROKAR_LIPOPROTEIN"/>
    <property type="match status" value="1"/>
</dbReference>
<evidence type="ECO:0000313" key="24">
    <source>
        <dbReference type="Proteomes" id="UP000515121"/>
    </source>
</evidence>
<dbReference type="PANTHER" id="PTHR27002">
    <property type="entry name" value="RECEPTOR-LIKE SERINE/THREONINE-PROTEIN KINASE SD1-8"/>
    <property type="match status" value="1"/>
</dbReference>
<dbReference type="GO" id="GO:0030246">
    <property type="term" value="F:carbohydrate binding"/>
    <property type="evidence" value="ECO:0007669"/>
    <property type="project" value="UniProtKB-KW"/>
</dbReference>
<name>A0A6P6A1S2_DURZI</name>
<evidence type="ECO:0000259" key="21">
    <source>
        <dbReference type="PROSITE" id="PS50011"/>
    </source>
</evidence>
<dbReference type="GeneID" id="111305418"/>
<evidence type="ECO:0000256" key="7">
    <source>
        <dbReference type="ARBA" id="ARBA00022734"/>
    </source>
</evidence>
<dbReference type="InterPro" id="IPR024171">
    <property type="entry name" value="SRK-like_kinase"/>
</dbReference>
<evidence type="ECO:0000256" key="2">
    <source>
        <dbReference type="ARBA" id="ARBA00022475"/>
    </source>
</evidence>
<evidence type="ECO:0000256" key="10">
    <source>
        <dbReference type="ARBA" id="ARBA00022840"/>
    </source>
</evidence>
<comment type="catalytic activity">
    <reaction evidence="17 18">
        <text>L-seryl-[protein] + ATP = O-phospho-L-seryl-[protein] + ADP + H(+)</text>
        <dbReference type="Rhea" id="RHEA:17989"/>
        <dbReference type="Rhea" id="RHEA-COMP:9863"/>
        <dbReference type="Rhea" id="RHEA-COMP:11604"/>
        <dbReference type="ChEBI" id="CHEBI:15378"/>
        <dbReference type="ChEBI" id="CHEBI:29999"/>
        <dbReference type="ChEBI" id="CHEBI:30616"/>
        <dbReference type="ChEBI" id="CHEBI:83421"/>
        <dbReference type="ChEBI" id="CHEBI:456216"/>
        <dbReference type="EC" id="2.7.11.1"/>
    </reaction>
</comment>
<accession>A0A6P6A1S2</accession>
<keyword evidence="10 18" id="KW-0067">ATP-binding</keyword>
<evidence type="ECO:0000256" key="11">
    <source>
        <dbReference type="ARBA" id="ARBA00022989"/>
    </source>
</evidence>
<keyword evidence="15" id="KW-0325">Glycoprotein</keyword>
<evidence type="ECO:0000256" key="18">
    <source>
        <dbReference type="PIRNR" id="PIRNR000641"/>
    </source>
</evidence>
<keyword evidence="14" id="KW-0675">Receptor</keyword>
<dbReference type="PROSITE" id="PS50927">
    <property type="entry name" value="BULB_LECTIN"/>
    <property type="match status" value="1"/>
</dbReference>
<comment type="subcellular location">
    <subcellularLocation>
        <location evidence="1">Cell membrane</location>
        <topology evidence="1">Single-pass type I membrane protein</topology>
    </subcellularLocation>
</comment>
<evidence type="ECO:0000259" key="22">
    <source>
        <dbReference type="PROSITE" id="PS50927"/>
    </source>
</evidence>
<feature type="chain" id="PRO_5044649149" description="Receptor-like serine/threonine-protein kinase" evidence="20">
    <location>
        <begin position="32"/>
        <end position="797"/>
    </location>
</feature>
<comment type="catalytic activity">
    <reaction evidence="16 18">
        <text>L-threonyl-[protein] + ATP = O-phospho-L-threonyl-[protein] + ADP + H(+)</text>
        <dbReference type="Rhea" id="RHEA:46608"/>
        <dbReference type="Rhea" id="RHEA-COMP:11060"/>
        <dbReference type="Rhea" id="RHEA-COMP:11605"/>
        <dbReference type="ChEBI" id="CHEBI:15378"/>
        <dbReference type="ChEBI" id="CHEBI:30013"/>
        <dbReference type="ChEBI" id="CHEBI:30616"/>
        <dbReference type="ChEBI" id="CHEBI:61977"/>
        <dbReference type="ChEBI" id="CHEBI:456216"/>
        <dbReference type="EC" id="2.7.11.1"/>
    </reaction>
</comment>
<dbReference type="CDD" id="cd14066">
    <property type="entry name" value="STKc_IRAK"/>
    <property type="match status" value="1"/>
</dbReference>
<dbReference type="GO" id="GO:0005524">
    <property type="term" value="F:ATP binding"/>
    <property type="evidence" value="ECO:0007669"/>
    <property type="project" value="UniProtKB-KW"/>
</dbReference>
<evidence type="ECO:0000256" key="5">
    <source>
        <dbReference type="ARBA" id="ARBA00022692"/>
    </source>
</evidence>
<keyword evidence="5 19" id="KW-0812">Transmembrane</keyword>
<evidence type="ECO:0000256" key="14">
    <source>
        <dbReference type="ARBA" id="ARBA00023170"/>
    </source>
</evidence>
<dbReference type="SUPFAM" id="SSF51110">
    <property type="entry name" value="alpha-D-mannose-specific plant lectins"/>
    <property type="match status" value="1"/>
</dbReference>
<dbReference type="RefSeq" id="XP_022758686.1">
    <property type="nucleotide sequence ID" value="XM_022902951.1"/>
</dbReference>
<feature type="signal peptide" evidence="20">
    <location>
        <begin position="1"/>
        <end position="31"/>
    </location>
</feature>
<comment type="similarity">
    <text evidence="18">Belongs to the protein kinase superfamily. Ser/Thr protein kinase family.</text>
</comment>
<dbReference type="FunFam" id="1.10.510.10:FF:000060">
    <property type="entry name" value="G-type lectin S-receptor-like serine/threonine-protein kinase"/>
    <property type="match status" value="1"/>
</dbReference>
<evidence type="ECO:0000313" key="27">
    <source>
        <dbReference type="RefSeq" id="XP_022758686.1"/>
    </source>
</evidence>
<feature type="transmembrane region" description="Helical" evidence="19">
    <location>
        <begin position="405"/>
        <end position="427"/>
    </location>
</feature>
<dbReference type="Pfam" id="PF08276">
    <property type="entry name" value="PAN_2"/>
    <property type="match status" value="1"/>
</dbReference>
<organism evidence="24 27">
    <name type="scientific">Durio zibethinus</name>
    <name type="common">Durian</name>
    <dbReference type="NCBI Taxonomy" id="66656"/>
    <lineage>
        <taxon>Eukaryota</taxon>
        <taxon>Viridiplantae</taxon>
        <taxon>Streptophyta</taxon>
        <taxon>Embryophyta</taxon>
        <taxon>Tracheophyta</taxon>
        <taxon>Spermatophyta</taxon>
        <taxon>Magnoliopsida</taxon>
        <taxon>eudicotyledons</taxon>
        <taxon>Gunneridae</taxon>
        <taxon>Pentapetalae</taxon>
        <taxon>rosids</taxon>
        <taxon>malvids</taxon>
        <taxon>Malvales</taxon>
        <taxon>Malvaceae</taxon>
        <taxon>Helicteroideae</taxon>
        <taxon>Durio</taxon>
    </lineage>
</organism>
<dbReference type="OrthoDB" id="1001228at2759"/>
<feature type="domain" description="Protein kinase" evidence="21">
    <location>
        <begin position="479"/>
        <end position="756"/>
    </location>
</feature>
<evidence type="ECO:0000256" key="9">
    <source>
        <dbReference type="ARBA" id="ARBA00022777"/>
    </source>
</evidence>
<dbReference type="PROSITE" id="PS50011">
    <property type="entry name" value="PROTEIN_KINASE_DOM"/>
    <property type="match status" value="1"/>
</dbReference>
<proteinExistence type="inferred from homology"/>
<keyword evidence="4 18" id="KW-0808">Transferase</keyword>
<evidence type="ECO:0000256" key="12">
    <source>
        <dbReference type="ARBA" id="ARBA00023136"/>
    </source>
</evidence>
<evidence type="ECO:0000256" key="16">
    <source>
        <dbReference type="ARBA" id="ARBA00047899"/>
    </source>
</evidence>
<dbReference type="Pfam" id="PF01453">
    <property type="entry name" value="B_lectin"/>
    <property type="match status" value="1"/>
</dbReference>
<gene>
    <name evidence="25 26 27 28" type="primary">LOC111305418</name>
</gene>
<dbReference type="Gene3D" id="2.90.10.10">
    <property type="entry name" value="Bulb-type lectin domain"/>
    <property type="match status" value="1"/>
</dbReference>
<dbReference type="EC" id="2.7.11.1" evidence="18"/>
<keyword evidence="8 18" id="KW-0547">Nucleotide-binding</keyword>
<keyword evidence="11 19" id="KW-1133">Transmembrane helix</keyword>
<keyword evidence="24" id="KW-1185">Reference proteome</keyword>
<dbReference type="Proteomes" id="UP000515121">
    <property type="component" value="Unplaced"/>
</dbReference>
<evidence type="ECO:0000313" key="28">
    <source>
        <dbReference type="RefSeq" id="XP_022758687.1"/>
    </source>
</evidence>
<keyword evidence="12 19" id="KW-0472">Membrane</keyword>
<dbReference type="RefSeq" id="XP_022758685.1">
    <property type="nucleotide sequence ID" value="XM_022902950.1"/>
</dbReference>
<dbReference type="SUPFAM" id="SSF56112">
    <property type="entry name" value="Protein kinase-like (PK-like)"/>
    <property type="match status" value="1"/>
</dbReference>
<protein>
    <recommendedName>
        <fullName evidence="18">Receptor-like serine/threonine-protein kinase</fullName>
        <ecNumber evidence="18">2.7.11.1</ecNumber>
    </recommendedName>
</protein>
<keyword evidence="9 18" id="KW-0418">Kinase</keyword>
<reference evidence="25 26" key="1">
    <citation type="submission" date="2025-04" db="UniProtKB">
        <authorList>
            <consortium name="RefSeq"/>
        </authorList>
    </citation>
    <scope>IDENTIFICATION</scope>
    <source>
        <tissue evidence="25 26">Fruit stalk</tissue>
    </source>
</reference>
<dbReference type="RefSeq" id="XP_022758687.1">
    <property type="nucleotide sequence ID" value="XM_022902952.1"/>
</dbReference>
<evidence type="ECO:0000256" key="15">
    <source>
        <dbReference type="ARBA" id="ARBA00023180"/>
    </source>
</evidence>
<dbReference type="PIRSF" id="PIRSF000641">
    <property type="entry name" value="SRK"/>
    <property type="match status" value="1"/>
</dbReference>
<dbReference type="GO" id="GO:0005886">
    <property type="term" value="C:plasma membrane"/>
    <property type="evidence" value="ECO:0007669"/>
    <property type="project" value="UniProtKB-SubCell"/>
</dbReference>
<dbReference type="KEGG" id="dzi:111305418"/>
<keyword evidence="6 20" id="KW-0732">Signal</keyword>
<dbReference type="RefSeq" id="XP_022758684.1">
    <property type="nucleotide sequence ID" value="XM_022902949.1"/>
</dbReference>
<evidence type="ECO:0000259" key="23">
    <source>
        <dbReference type="PROSITE" id="PS50948"/>
    </source>
</evidence>
<evidence type="ECO:0000256" key="13">
    <source>
        <dbReference type="ARBA" id="ARBA00023157"/>
    </source>
</evidence>
<dbReference type="Gene3D" id="3.30.200.20">
    <property type="entry name" value="Phosphorylase Kinase, domain 1"/>
    <property type="match status" value="1"/>
</dbReference>
<sequence length="797" mass="88948">MVVMKARGFSTVVFFLILSCLWMEGPCTSHAQTDTLRPGEFIGFLDSLVSANGRFRLGFNRFVDSSNNDYRYLRISYDEDGATVWVANRTTPVFGSGGNFTMDADGFLKIMHDQGSPIVLNPNRASRNSSALLQNDGNFVLTELNPDGSTRQILWESFDFPTDTLLPGMKLGVNLRTGQRWVLTSSISNNVATPGAFSLEWGNNGSGIEQLIARRRGEVYWTSGALNLNDRSFENILWMTFFPSNYNFSYISNENESYLSYSVLDGALSRWRLNPEGGISDILNPVFLSSAACYRSPGCQLQEPACKSETDAFLQRPGLFRGFPLSSEGNLSIGLGDCSAQCWNTCSCVGYATLHTNGTGCELWSRDLNFSVIETGNSRIVYVLNSTLAEGGSDAVNGNGNENNWWIWIIIAFAAVLIILALGFLCYQRRKKLQEDKEREDEDILLELTTSNEIGNDGRKGHDLKVFTFASIMAATNDFSSENKLGEGGFGPVYKGKLPDGQEIAVKRLSRSSGQGLVEFKNELILIAKLQHMNLVRLLGCCVKGGEKMLIYEFMPNKSLDFFLFDPTRRELLNWTTRYSIIEGIAQGLLYLHRHSRLRVIHRDLKASNVLLDGDMNPKISDFGMARIFGRKETEANTNRVVGTYGYMSPEYAMEGNFSEKSDVYSFGVLLLELVSGQKNNSTFHHLDRPMNLVGYAWELWKRERSIELLDSKIGDKNFRSQALRCIHVGLLCVQESAIDRPNMSDVISMLANETVPLPAPKQNAFSTHQKLVEISLSRSVQESCSISASVSDIESR</sequence>
<dbReference type="InterPro" id="IPR003609">
    <property type="entry name" value="Pan_app"/>
</dbReference>
<evidence type="ECO:0000256" key="17">
    <source>
        <dbReference type="ARBA" id="ARBA00048679"/>
    </source>
</evidence>
<dbReference type="InterPro" id="IPR001480">
    <property type="entry name" value="Bulb-type_lectin_dom"/>
</dbReference>
<evidence type="ECO:0000256" key="20">
    <source>
        <dbReference type="SAM" id="SignalP"/>
    </source>
</evidence>
<dbReference type="CDD" id="cd01098">
    <property type="entry name" value="PAN_AP_plant"/>
    <property type="match status" value="1"/>
</dbReference>
<dbReference type="InterPro" id="IPR001245">
    <property type="entry name" value="Ser-Thr/Tyr_kinase_cat_dom"/>
</dbReference>
<evidence type="ECO:0000256" key="1">
    <source>
        <dbReference type="ARBA" id="ARBA00004251"/>
    </source>
</evidence>
<dbReference type="AlphaFoldDB" id="A0A6P6A1S2"/>
<evidence type="ECO:0000256" key="19">
    <source>
        <dbReference type="SAM" id="Phobius"/>
    </source>
</evidence>
<dbReference type="CDD" id="cd00028">
    <property type="entry name" value="B_lectin"/>
    <property type="match status" value="1"/>
</dbReference>
<evidence type="ECO:0000256" key="6">
    <source>
        <dbReference type="ARBA" id="ARBA00022729"/>
    </source>
</evidence>
<dbReference type="InterPro" id="IPR000719">
    <property type="entry name" value="Prot_kinase_dom"/>
</dbReference>
<dbReference type="SMART" id="SM00220">
    <property type="entry name" value="S_TKc"/>
    <property type="match status" value="1"/>
</dbReference>
<evidence type="ECO:0000256" key="3">
    <source>
        <dbReference type="ARBA" id="ARBA00022527"/>
    </source>
</evidence>
<dbReference type="InterPro" id="IPR036426">
    <property type="entry name" value="Bulb-type_lectin_dom_sf"/>
</dbReference>
<keyword evidence="2" id="KW-1003">Cell membrane</keyword>
<keyword evidence="7" id="KW-0430">Lectin</keyword>
<dbReference type="Pfam" id="PF07714">
    <property type="entry name" value="PK_Tyr_Ser-Thr"/>
    <property type="match status" value="1"/>
</dbReference>
<evidence type="ECO:0000313" key="26">
    <source>
        <dbReference type="RefSeq" id="XP_022758685.1"/>
    </source>
</evidence>
<dbReference type="InterPro" id="IPR011009">
    <property type="entry name" value="Kinase-like_dom_sf"/>
</dbReference>
<evidence type="ECO:0000256" key="8">
    <source>
        <dbReference type="ARBA" id="ARBA00022741"/>
    </source>
</evidence>
<dbReference type="GO" id="GO:0004674">
    <property type="term" value="F:protein serine/threonine kinase activity"/>
    <property type="evidence" value="ECO:0007669"/>
    <property type="project" value="UniProtKB-KW"/>
</dbReference>
<dbReference type="SMART" id="SM00108">
    <property type="entry name" value="B_lectin"/>
    <property type="match status" value="1"/>
</dbReference>
<dbReference type="FunFam" id="3.30.200.20:FF:000330">
    <property type="entry name" value="G-type lectin S-receptor-like serine/threonine-protein kinase At4g03230"/>
    <property type="match status" value="1"/>
</dbReference>
<dbReference type="PROSITE" id="PS50948">
    <property type="entry name" value="PAN"/>
    <property type="match status" value="1"/>
</dbReference>
<dbReference type="Gene3D" id="1.10.510.10">
    <property type="entry name" value="Transferase(Phosphotransferase) domain 1"/>
    <property type="match status" value="1"/>
</dbReference>
<dbReference type="PROSITE" id="PS00108">
    <property type="entry name" value="PROTEIN_KINASE_ST"/>
    <property type="match status" value="1"/>
</dbReference>
<evidence type="ECO:0000313" key="25">
    <source>
        <dbReference type="RefSeq" id="XP_022758684.1"/>
    </source>
</evidence>
<keyword evidence="13" id="KW-1015">Disulfide bond</keyword>
<dbReference type="PANTHER" id="PTHR27002:SF926">
    <property type="entry name" value="OS07G0535800 PROTEIN"/>
    <property type="match status" value="1"/>
</dbReference>